<evidence type="ECO:0000313" key="3">
    <source>
        <dbReference type="Proteomes" id="UP000195141"/>
    </source>
</evidence>
<dbReference type="AlphaFoldDB" id="A0A242JYY7"/>
<sequence length="164" mass="19667">MFFYRITKYDPNYRDEKGRYVGPETWTSVSDVGKKYNGSVLTYDEYIFYETMYIHSICAIMQLNSVSQMNVVSLEKYDFVSLDDYITRDEFDTLRNNQRLYKNQLAIVSRMILRETIWGKLVEGEKLWIHFGYDYYMYIGSEKEITAEHIPSTLFIEKCKSPYF</sequence>
<name>A0A242JYY7_9ENTE</name>
<evidence type="ECO:0000313" key="1">
    <source>
        <dbReference type="EMBL" id="OTP10527.1"/>
    </source>
</evidence>
<reference evidence="2" key="2">
    <citation type="submission" date="2017-05" db="EMBL/GenBank/DDBJ databases">
        <authorList>
            <consortium name="The Broad Institute Genomics Platform"/>
            <consortium name="The Broad Institute Genomic Center for Infectious Diseases"/>
            <person name="Earl A."/>
            <person name="Manson A."/>
            <person name="Schwartman J."/>
            <person name="Gilmore M."/>
            <person name="Abouelleil A."/>
            <person name="Cao P."/>
            <person name="Chapman S."/>
            <person name="Cusick C."/>
            <person name="Shea T."/>
            <person name="Young S."/>
            <person name="Neafsey D."/>
            <person name="Nusbaum C."/>
            <person name="Birren B."/>
        </authorList>
    </citation>
    <scope>NUCLEOTIDE SEQUENCE</scope>
    <source>
        <strain evidence="2">9E7_DIV0242</strain>
    </source>
</reference>
<accession>A0A242JYY7</accession>
<evidence type="ECO:0000313" key="2">
    <source>
        <dbReference type="EMBL" id="WYJ91462.1"/>
    </source>
</evidence>
<proteinExistence type="predicted"/>
<dbReference type="EMBL" id="NGMM01000008">
    <property type="protein sequence ID" value="OTP10527.1"/>
    <property type="molecule type" value="Genomic_DNA"/>
</dbReference>
<dbReference type="EMBL" id="CP147247">
    <property type="protein sequence ID" value="WYJ91462.1"/>
    <property type="molecule type" value="Genomic_DNA"/>
</dbReference>
<keyword evidence="3" id="KW-1185">Reference proteome</keyword>
<reference evidence="1" key="1">
    <citation type="submission" date="2017-05" db="EMBL/GenBank/DDBJ databases">
        <title>The Genome Sequence of Enterococcus sp. 9E7_DIV0242.</title>
        <authorList>
            <consortium name="The Broad Institute Genomics Platform"/>
            <consortium name="The Broad Institute Genomic Center for Infectious Diseases"/>
            <person name="Earl A."/>
            <person name="Manson A."/>
            <person name="Schwartman J."/>
            <person name="Gilmore M."/>
            <person name="Abouelleil A."/>
            <person name="Cao P."/>
            <person name="Chapman S."/>
            <person name="Cusick C."/>
            <person name="Shea T."/>
            <person name="Young S."/>
            <person name="Neafsey D."/>
            <person name="Nusbaum C."/>
            <person name="Birren B."/>
        </authorList>
    </citation>
    <scope>NUCLEOTIDE SEQUENCE [LARGE SCALE GENOMIC DNA]</scope>
    <source>
        <strain evidence="1">9E7_DIV0242</strain>
    </source>
</reference>
<organism evidence="1">
    <name type="scientific">Candidatus Enterococcus clewellii</name>
    <dbReference type="NCBI Taxonomy" id="1834193"/>
    <lineage>
        <taxon>Bacteria</taxon>
        <taxon>Bacillati</taxon>
        <taxon>Bacillota</taxon>
        <taxon>Bacilli</taxon>
        <taxon>Lactobacillales</taxon>
        <taxon>Enterococcaceae</taxon>
        <taxon>Enterococcus</taxon>
    </lineage>
</organism>
<reference evidence="2" key="3">
    <citation type="submission" date="2024-03" db="EMBL/GenBank/DDBJ databases">
        <title>The Genome Sequence of Enterococcus sp. DIV0242b.</title>
        <authorList>
            <consortium name="The Broad Institute Genomics Platform"/>
            <consortium name="The Broad Institute Microbial Omics Core"/>
            <consortium name="The Broad Institute Genomic Center for Infectious Diseases"/>
            <person name="Earl A."/>
            <person name="Manson A."/>
            <person name="Gilmore M."/>
            <person name="Schwartman J."/>
            <person name="Shea T."/>
            <person name="Abouelleil A."/>
            <person name="Cao P."/>
            <person name="Chapman S."/>
            <person name="Cusick C."/>
            <person name="Young S."/>
            <person name="Neafsey D."/>
            <person name="Nusbaum C."/>
            <person name="Birren B."/>
        </authorList>
    </citation>
    <scope>NUCLEOTIDE SEQUENCE</scope>
    <source>
        <strain evidence="2">9E7_DIV0242</strain>
    </source>
</reference>
<gene>
    <name evidence="2" type="ORF">A5888_003230</name>
    <name evidence="1" type="ORF">A5888_003825</name>
</gene>
<protein>
    <submittedName>
        <fullName evidence="1">Uncharacterized protein</fullName>
    </submittedName>
</protein>
<dbReference type="Proteomes" id="UP000195141">
    <property type="component" value="Chromosome"/>
</dbReference>